<organism evidence="2 3">
    <name type="scientific">Bifidobacterium tibiigranuli</name>
    <dbReference type="NCBI Taxonomy" id="2172043"/>
    <lineage>
        <taxon>Bacteria</taxon>
        <taxon>Bacillati</taxon>
        <taxon>Actinomycetota</taxon>
        <taxon>Actinomycetes</taxon>
        <taxon>Bifidobacteriales</taxon>
        <taxon>Bifidobacteriaceae</taxon>
        <taxon>Bifidobacterium</taxon>
    </lineage>
</organism>
<dbReference type="Pfam" id="PF02811">
    <property type="entry name" value="PHP"/>
    <property type="match status" value="1"/>
</dbReference>
<dbReference type="InterPro" id="IPR016195">
    <property type="entry name" value="Pol/histidinol_Pase-like"/>
</dbReference>
<dbReference type="InterPro" id="IPR004013">
    <property type="entry name" value="PHP_dom"/>
</dbReference>
<dbReference type="OrthoDB" id="9804333at2"/>
<evidence type="ECO:0000259" key="1">
    <source>
        <dbReference type="SMART" id="SM00481"/>
    </source>
</evidence>
<name>A0A5N6S1K6_9BIFI</name>
<dbReference type="EMBL" id="QDAG01000005">
    <property type="protein sequence ID" value="KAE8128386.1"/>
    <property type="molecule type" value="Genomic_DNA"/>
</dbReference>
<dbReference type="PANTHER" id="PTHR42924:SF3">
    <property type="entry name" value="POLYMERASE_HISTIDINOL PHOSPHATASE N-TERMINAL DOMAIN-CONTAINING PROTEIN"/>
    <property type="match status" value="1"/>
</dbReference>
<gene>
    <name evidence="2" type="ORF">DDE84_05715</name>
</gene>
<keyword evidence="3" id="KW-1185">Reference proteome</keyword>
<dbReference type="GO" id="GO:0004534">
    <property type="term" value="F:5'-3' RNA exonuclease activity"/>
    <property type="evidence" value="ECO:0007669"/>
    <property type="project" value="TreeGrafter"/>
</dbReference>
<evidence type="ECO:0000313" key="3">
    <source>
        <dbReference type="Proteomes" id="UP000325415"/>
    </source>
</evidence>
<dbReference type="InterPro" id="IPR052018">
    <property type="entry name" value="PHP_domain"/>
</dbReference>
<dbReference type="CDD" id="cd07438">
    <property type="entry name" value="PHP_HisPPase_AMP"/>
    <property type="match status" value="1"/>
</dbReference>
<reference evidence="2 3" key="1">
    <citation type="submission" date="2018-04" db="EMBL/GenBank/DDBJ databases">
        <authorList>
            <person name="Eckel V.P."/>
            <person name="Vogel R.F."/>
        </authorList>
    </citation>
    <scope>NUCLEOTIDE SEQUENCE [LARGE SCALE GENOMIC DNA]</scope>
    <source>
        <strain evidence="3">TMW 2.1764</strain>
    </source>
</reference>
<comment type="caution">
    <text evidence="2">The sequence shown here is derived from an EMBL/GenBank/DDBJ whole genome shotgun (WGS) entry which is preliminary data.</text>
</comment>
<dbReference type="GO" id="GO:0035312">
    <property type="term" value="F:5'-3' DNA exonuclease activity"/>
    <property type="evidence" value="ECO:0007669"/>
    <property type="project" value="TreeGrafter"/>
</dbReference>
<dbReference type="InterPro" id="IPR003141">
    <property type="entry name" value="Pol/His_phosphatase_N"/>
</dbReference>
<evidence type="ECO:0000313" key="2">
    <source>
        <dbReference type="EMBL" id="KAE8128386.1"/>
    </source>
</evidence>
<dbReference type="Gene3D" id="1.10.150.650">
    <property type="match status" value="1"/>
</dbReference>
<dbReference type="SUPFAM" id="SSF89550">
    <property type="entry name" value="PHP domain-like"/>
    <property type="match status" value="1"/>
</dbReference>
<feature type="domain" description="Polymerase/histidinol phosphatase N-terminal" evidence="1">
    <location>
        <begin position="14"/>
        <end position="79"/>
    </location>
</feature>
<dbReference type="Gene3D" id="3.20.20.140">
    <property type="entry name" value="Metal-dependent hydrolases"/>
    <property type="match status" value="1"/>
</dbReference>
<dbReference type="PANTHER" id="PTHR42924">
    <property type="entry name" value="EXONUCLEASE"/>
    <property type="match status" value="1"/>
</dbReference>
<dbReference type="GeneID" id="78127181"/>
<dbReference type="RefSeq" id="WP_152580739.1">
    <property type="nucleotide sequence ID" value="NZ_JALCCS010000006.1"/>
</dbReference>
<protein>
    <submittedName>
        <fullName evidence="2">PHP domain-containing protein</fullName>
    </submittedName>
</protein>
<sequence>MTYDDCAERPQTGWDMHCHTVFSDGTETPEELVRQAKAMQLLGVAITDHDTTSGWVPAQRAAERLGLPLLRGTEITAEFDRTSVHMLAYQYDPNSPHIASMFARTRDGRVRRAKIMVERLSEDFPITWDDVLDQVKEGSRTTIGRPHIADALVAAGVYDTRSEAFQGAVNGRSKYYVPTASPTALEVVDAVREAGGVSVVAHPADTSRNRVLLSDEQIHALVDEGLDGLEVWHRGNAPAQRLRLLALAQRYGLLTTGGSDWHGKGKPNLLGENVTDPETVAQIIERGAIVPINPSGASSLR</sequence>
<accession>A0A5N6S1K6</accession>
<proteinExistence type="predicted"/>
<dbReference type="Proteomes" id="UP000325415">
    <property type="component" value="Unassembled WGS sequence"/>
</dbReference>
<dbReference type="SMART" id="SM00481">
    <property type="entry name" value="POLIIIAc"/>
    <property type="match status" value="1"/>
</dbReference>
<dbReference type="AlphaFoldDB" id="A0A5N6S1K6"/>